<feature type="domain" description="DUF4934" evidence="1">
    <location>
        <begin position="43"/>
        <end position="141"/>
    </location>
</feature>
<proteinExistence type="predicted"/>
<dbReference type="InterPro" id="IPR032558">
    <property type="entry name" value="DUF4934"/>
</dbReference>
<accession>A0A016AD83</accession>
<reference evidence="2 3" key="1">
    <citation type="submission" date="2014-02" db="EMBL/GenBank/DDBJ databases">
        <authorList>
            <person name="Sears C."/>
            <person name="Carroll K."/>
            <person name="Sack B.R."/>
            <person name="Qadri F."/>
            <person name="Myers L.L."/>
            <person name="Chung G.-T."/>
            <person name="Escheverria P."/>
            <person name="Fraser C.M."/>
            <person name="Sadzewicz L."/>
            <person name="Shefchek K.A."/>
            <person name="Tallon L."/>
            <person name="Das S.P."/>
            <person name="Daugherty S."/>
            <person name="Mongodin E.F."/>
        </authorList>
    </citation>
    <scope>NUCLEOTIDE SEQUENCE [LARGE SCALE GENOMIC DNA]</scope>
    <source>
        <strain evidence="2 3">S36L11</strain>
    </source>
</reference>
<organism evidence="2 3">
    <name type="scientific">Bacteroides fragilis str. S36L11</name>
    <dbReference type="NCBI Taxonomy" id="1339327"/>
    <lineage>
        <taxon>Bacteria</taxon>
        <taxon>Pseudomonadati</taxon>
        <taxon>Bacteroidota</taxon>
        <taxon>Bacteroidia</taxon>
        <taxon>Bacteroidales</taxon>
        <taxon>Bacteroidaceae</taxon>
        <taxon>Bacteroides</taxon>
    </lineage>
</organism>
<comment type="caution">
    <text evidence="2">The sequence shown here is derived from an EMBL/GenBank/DDBJ whole genome shotgun (WGS) entry which is preliminary data.</text>
</comment>
<dbReference type="PROSITE" id="PS51257">
    <property type="entry name" value="PROKAR_LIPOPROTEIN"/>
    <property type="match status" value="1"/>
</dbReference>
<evidence type="ECO:0000313" key="3">
    <source>
        <dbReference type="Proteomes" id="UP000022082"/>
    </source>
</evidence>
<sequence>MKVLYVIFICVLYSCMQNVEPDNKINVGAAMNALGKITAQTISSNVRYVALETNDSSLVGEMPDMRVLEHAILVSSVNQCLKLFDRSTGKFIRDIGHVGTDPQGYAKDAWGKVNYWVDYDQNIIYVLGWGNDLILYDLAGNYKDRICIDDNVRYNLQQSYLYVTYGKLWGHNKLYISNRTSPLFCIDENSNHITDIVGLPVDLLPMDDLQSVSELLGDYVSYGGDLTMASFANGGKFYTAINSPSLWRFENDIRLKQTFNDTIYTLSDSKIKPYLIFELGDWAWQYQDRLEEGGCEKKIMIDYALENERCIYFHFHTGFYTKNRQAFCGLYYKADHRVVLMCGDRLLDTVNRQSLRVRGVSSDGCFIALLQPDELCDEVKKKTGSKEEDNPIVVILE</sequence>
<gene>
    <name evidence="2" type="ORF">M136_4429</name>
</gene>
<evidence type="ECO:0000259" key="1">
    <source>
        <dbReference type="Pfam" id="PF16288"/>
    </source>
</evidence>
<dbReference type="RefSeq" id="WP_005797426.1">
    <property type="nucleotide sequence ID" value="NZ_JGDJ01000287.1"/>
</dbReference>
<protein>
    <recommendedName>
        <fullName evidence="1">DUF4934 domain-containing protein</fullName>
    </recommendedName>
</protein>
<dbReference type="Pfam" id="PF16288">
    <property type="entry name" value="DUF4934"/>
    <property type="match status" value="1"/>
</dbReference>
<name>A0A016AD83_BACFG</name>
<evidence type="ECO:0000313" key="2">
    <source>
        <dbReference type="EMBL" id="EXZ26416.1"/>
    </source>
</evidence>
<dbReference type="Pfam" id="PF17170">
    <property type="entry name" value="DUF5128"/>
    <property type="match status" value="1"/>
</dbReference>
<dbReference type="PATRIC" id="fig|1339327.3.peg.4914"/>
<dbReference type="Proteomes" id="UP000022082">
    <property type="component" value="Unassembled WGS sequence"/>
</dbReference>
<dbReference type="EMBL" id="JGDJ01000287">
    <property type="protein sequence ID" value="EXZ26416.1"/>
    <property type="molecule type" value="Genomic_DNA"/>
</dbReference>
<dbReference type="SUPFAM" id="SSF50956">
    <property type="entry name" value="Thermostable phytase (3-phytase)"/>
    <property type="match status" value="1"/>
</dbReference>
<dbReference type="AlphaFoldDB" id="A0A016AD83"/>